<dbReference type="InterPro" id="IPR037972">
    <property type="entry name" value="RepB_N"/>
</dbReference>
<dbReference type="NCBIfam" id="TIGR03454">
    <property type="entry name" value="partition_RepB"/>
    <property type="match status" value="1"/>
</dbReference>
<dbReference type="Pfam" id="PF02195">
    <property type="entry name" value="ParB_N"/>
    <property type="match status" value="1"/>
</dbReference>
<dbReference type="SUPFAM" id="SSF109709">
    <property type="entry name" value="KorB DNA-binding domain-like"/>
    <property type="match status" value="1"/>
</dbReference>
<dbReference type="InterPro" id="IPR017819">
    <property type="entry name" value="Plasmid_partition_RepB"/>
</dbReference>
<feature type="region of interest" description="Disordered" evidence="2">
    <location>
        <begin position="1"/>
        <end position="45"/>
    </location>
</feature>
<dbReference type="InterPro" id="IPR011111">
    <property type="entry name" value="Plasmid_RepB"/>
</dbReference>
<accession>X7ECB4</accession>
<proteinExistence type="inferred from homology"/>
<dbReference type="InterPro" id="IPR004437">
    <property type="entry name" value="ParB/RepB/Spo0J"/>
</dbReference>
<evidence type="ECO:0000313" key="5">
    <source>
        <dbReference type="Proteomes" id="UP000022447"/>
    </source>
</evidence>
<dbReference type="AlphaFoldDB" id="X7ECB4"/>
<dbReference type="Gene3D" id="3.90.1530.30">
    <property type="match status" value="1"/>
</dbReference>
<dbReference type="GO" id="GO:0005694">
    <property type="term" value="C:chromosome"/>
    <property type="evidence" value="ECO:0007669"/>
    <property type="project" value="TreeGrafter"/>
</dbReference>
<feature type="compositionally biased region" description="Basic residues" evidence="2">
    <location>
        <begin position="1"/>
        <end position="11"/>
    </location>
</feature>
<dbReference type="Pfam" id="PF07506">
    <property type="entry name" value="RepB"/>
    <property type="match status" value="1"/>
</dbReference>
<dbReference type="eggNOG" id="COG1475">
    <property type="taxonomic scope" value="Bacteria"/>
</dbReference>
<comment type="caution">
    <text evidence="4">The sequence shown here is derived from an EMBL/GenBank/DDBJ whole genome shotgun (WGS) entry which is preliminary data.</text>
</comment>
<dbReference type="STRING" id="1449350.OCH239_09905"/>
<dbReference type="EMBL" id="JALZ01000024">
    <property type="protein sequence ID" value="ETX13495.1"/>
    <property type="molecule type" value="Genomic_DNA"/>
</dbReference>
<reference evidence="4 5" key="1">
    <citation type="submission" date="2014-01" db="EMBL/GenBank/DDBJ databases">
        <title>Roseivivax halodurans JCM 10272 Genome Sequencing.</title>
        <authorList>
            <person name="Lai Q."/>
            <person name="Li G."/>
            <person name="Shao Z."/>
        </authorList>
    </citation>
    <scope>NUCLEOTIDE SEQUENCE [LARGE SCALE GENOMIC DNA]</scope>
    <source>
        <strain evidence="4 5">JCM 10272</strain>
    </source>
</reference>
<name>X7ECB4_9RHOB</name>
<dbReference type="SUPFAM" id="SSF110849">
    <property type="entry name" value="ParB/Sulfiredoxin"/>
    <property type="match status" value="1"/>
</dbReference>
<dbReference type="PANTHER" id="PTHR33375">
    <property type="entry name" value="CHROMOSOME-PARTITIONING PROTEIN PARB-RELATED"/>
    <property type="match status" value="1"/>
</dbReference>
<dbReference type="CDD" id="cd16405">
    <property type="entry name" value="RepB_like_N"/>
    <property type="match status" value="1"/>
</dbReference>
<dbReference type="SMART" id="SM00470">
    <property type="entry name" value="ParB"/>
    <property type="match status" value="1"/>
</dbReference>
<sequence length="326" mass="35891">MGADMKKRRSRLAGLEDALTADSHNQEAPSSEETPASKKPHFTKSLEVFDKDLSSRMAELERLKKQAPREIGTDQVSDSRFSDRIDVRDDLAGLVDSIKQDGQRLPILVRTKTSGPLPYEVVYGRRRLAACRELGRPVLAIIADMDEAEAVLLQGVENAERLETSYIERASFAHQLRQAGYDGRDIERVLGKDAPEISRMKSLMETLPDGLVQALGPVKDGRRPFEGLQKAIAQSKLDGQEIIQLVDRDLPVGRRVNALTTAVGSAGRSDAPAKKPTAESVAGKITATRSGNGLVVKAAAKEEAEFLDFVRDRLPDMYDQWKEAKS</sequence>
<comment type="similarity">
    <text evidence="1">Belongs to the ParB family.</text>
</comment>
<evidence type="ECO:0000259" key="3">
    <source>
        <dbReference type="SMART" id="SM00470"/>
    </source>
</evidence>
<dbReference type="PANTHER" id="PTHR33375:SF1">
    <property type="entry name" value="CHROMOSOME-PARTITIONING PROTEIN PARB-RELATED"/>
    <property type="match status" value="1"/>
</dbReference>
<dbReference type="GO" id="GO:0007059">
    <property type="term" value="P:chromosome segregation"/>
    <property type="evidence" value="ECO:0007669"/>
    <property type="project" value="TreeGrafter"/>
</dbReference>
<keyword evidence="5" id="KW-1185">Reference proteome</keyword>
<feature type="compositionally biased region" description="Polar residues" evidence="2">
    <location>
        <begin position="22"/>
        <end position="34"/>
    </location>
</feature>
<evidence type="ECO:0000313" key="4">
    <source>
        <dbReference type="EMBL" id="ETX13495.1"/>
    </source>
</evidence>
<dbReference type="Gene3D" id="1.10.10.2830">
    <property type="match status" value="1"/>
</dbReference>
<feature type="domain" description="ParB-like N-terminal" evidence="3">
    <location>
        <begin position="69"/>
        <end position="159"/>
    </location>
</feature>
<evidence type="ECO:0000256" key="1">
    <source>
        <dbReference type="ARBA" id="ARBA00006295"/>
    </source>
</evidence>
<dbReference type="InterPro" id="IPR003115">
    <property type="entry name" value="ParB_N"/>
</dbReference>
<dbReference type="Proteomes" id="UP000022447">
    <property type="component" value="Unassembled WGS sequence"/>
</dbReference>
<organism evidence="4 5">
    <name type="scientific">Roseivivax halodurans JCM 10272</name>
    <dbReference type="NCBI Taxonomy" id="1449350"/>
    <lineage>
        <taxon>Bacteria</taxon>
        <taxon>Pseudomonadati</taxon>
        <taxon>Pseudomonadota</taxon>
        <taxon>Alphaproteobacteria</taxon>
        <taxon>Rhodobacterales</taxon>
        <taxon>Roseobacteraceae</taxon>
        <taxon>Roseivivax</taxon>
    </lineage>
</organism>
<evidence type="ECO:0000256" key="2">
    <source>
        <dbReference type="SAM" id="MobiDB-lite"/>
    </source>
</evidence>
<dbReference type="GO" id="GO:0003677">
    <property type="term" value="F:DNA binding"/>
    <property type="evidence" value="ECO:0007669"/>
    <property type="project" value="InterPro"/>
</dbReference>
<dbReference type="NCBIfam" id="TIGR00180">
    <property type="entry name" value="parB_part"/>
    <property type="match status" value="1"/>
</dbReference>
<protein>
    <recommendedName>
        <fullName evidence="3">ParB-like N-terminal domain-containing protein</fullName>
    </recommendedName>
</protein>
<gene>
    <name evidence="4" type="ORF">OCH239_09905</name>
</gene>
<dbReference type="InterPro" id="IPR050336">
    <property type="entry name" value="Chromosome_partition/occlusion"/>
</dbReference>
<dbReference type="InterPro" id="IPR036086">
    <property type="entry name" value="ParB/Sulfiredoxin_sf"/>
</dbReference>